<dbReference type="WBParaSite" id="Gr19_v10_g17063.t1">
    <property type="protein sequence ID" value="Gr19_v10_g17063.t1"/>
    <property type="gene ID" value="Gr19_v10_g17063"/>
</dbReference>
<keyword evidence="1" id="KW-1185">Reference proteome</keyword>
<accession>A0A914HGW4</accession>
<proteinExistence type="predicted"/>
<reference evidence="2" key="1">
    <citation type="submission" date="2022-11" db="UniProtKB">
        <authorList>
            <consortium name="WormBaseParasite"/>
        </authorList>
    </citation>
    <scope>IDENTIFICATION</scope>
</reference>
<name>A0A914HGW4_GLORO</name>
<dbReference type="AlphaFoldDB" id="A0A914HGW4"/>
<organism evidence="1 2">
    <name type="scientific">Globodera rostochiensis</name>
    <name type="common">Golden nematode worm</name>
    <name type="synonym">Heterodera rostochiensis</name>
    <dbReference type="NCBI Taxonomy" id="31243"/>
    <lineage>
        <taxon>Eukaryota</taxon>
        <taxon>Metazoa</taxon>
        <taxon>Ecdysozoa</taxon>
        <taxon>Nematoda</taxon>
        <taxon>Chromadorea</taxon>
        <taxon>Rhabditida</taxon>
        <taxon>Tylenchina</taxon>
        <taxon>Tylenchomorpha</taxon>
        <taxon>Tylenchoidea</taxon>
        <taxon>Heteroderidae</taxon>
        <taxon>Heteroderinae</taxon>
        <taxon>Globodera</taxon>
    </lineage>
</organism>
<sequence>MPAQFPCNLQRNIIFYSRHCHTQSGKLFTFDEEGEGSRLNIYTFMASPHVEHKRVIVEGATVVMRSLFR</sequence>
<evidence type="ECO:0000313" key="1">
    <source>
        <dbReference type="Proteomes" id="UP000887572"/>
    </source>
</evidence>
<evidence type="ECO:0000313" key="2">
    <source>
        <dbReference type="WBParaSite" id="Gr19_v10_g17063.t1"/>
    </source>
</evidence>
<dbReference type="Proteomes" id="UP000887572">
    <property type="component" value="Unplaced"/>
</dbReference>
<protein>
    <submittedName>
        <fullName evidence="2">Uncharacterized protein</fullName>
    </submittedName>
</protein>